<dbReference type="Proteomes" id="UP001374535">
    <property type="component" value="Chromosome 2"/>
</dbReference>
<evidence type="ECO:0000256" key="1">
    <source>
        <dbReference type="SAM" id="Phobius"/>
    </source>
</evidence>
<evidence type="ECO:0000313" key="3">
    <source>
        <dbReference type="Proteomes" id="UP001374535"/>
    </source>
</evidence>
<keyword evidence="1" id="KW-1133">Transmembrane helix</keyword>
<proteinExistence type="predicted"/>
<evidence type="ECO:0000313" key="2">
    <source>
        <dbReference type="EMBL" id="WVZ20378.1"/>
    </source>
</evidence>
<protein>
    <submittedName>
        <fullName evidence="2">Uncharacterized protein</fullName>
    </submittedName>
</protein>
<keyword evidence="3" id="KW-1185">Reference proteome</keyword>
<accession>A0AAQ3P5Y1</accession>
<sequence>MEKDNLRIKPRLLPRFLPFDEILSHQSLVFLHPFIFILLSLLWLLEELAKVVVSISSLSSNVTLEETLSSSRSIVSDVDACFFSHSSLLEFLLQSLIEAFLFCL</sequence>
<organism evidence="2 3">
    <name type="scientific">Vigna mungo</name>
    <name type="common">Black gram</name>
    <name type="synonym">Phaseolus mungo</name>
    <dbReference type="NCBI Taxonomy" id="3915"/>
    <lineage>
        <taxon>Eukaryota</taxon>
        <taxon>Viridiplantae</taxon>
        <taxon>Streptophyta</taxon>
        <taxon>Embryophyta</taxon>
        <taxon>Tracheophyta</taxon>
        <taxon>Spermatophyta</taxon>
        <taxon>Magnoliopsida</taxon>
        <taxon>eudicotyledons</taxon>
        <taxon>Gunneridae</taxon>
        <taxon>Pentapetalae</taxon>
        <taxon>rosids</taxon>
        <taxon>fabids</taxon>
        <taxon>Fabales</taxon>
        <taxon>Fabaceae</taxon>
        <taxon>Papilionoideae</taxon>
        <taxon>50 kb inversion clade</taxon>
        <taxon>NPAAA clade</taxon>
        <taxon>indigoferoid/millettioid clade</taxon>
        <taxon>Phaseoleae</taxon>
        <taxon>Vigna</taxon>
    </lineage>
</organism>
<feature type="transmembrane region" description="Helical" evidence="1">
    <location>
        <begin position="22"/>
        <end position="45"/>
    </location>
</feature>
<keyword evidence="1" id="KW-0812">Transmembrane</keyword>
<reference evidence="2 3" key="1">
    <citation type="journal article" date="2023" name="Life. Sci Alliance">
        <title>Evolutionary insights into 3D genome organization and epigenetic landscape of Vigna mungo.</title>
        <authorList>
            <person name="Junaid A."/>
            <person name="Singh B."/>
            <person name="Bhatia S."/>
        </authorList>
    </citation>
    <scope>NUCLEOTIDE SEQUENCE [LARGE SCALE GENOMIC DNA]</scope>
    <source>
        <strain evidence="2">Urdbean</strain>
    </source>
</reference>
<dbReference type="EMBL" id="CP144699">
    <property type="protein sequence ID" value="WVZ20378.1"/>
    <property type="molecule type" value="Genomic_DNA"/>
</dbReference>
<keyword evidence="1" id="KW-0472">Membrane</keyword>
<dbReference type="AlphaFoldDB" id="A0AAQ3P5Y1"/>
<gene>
    <name evidence="2" type="ORF">V8G54_007700</name>
</gene>
<name>A0AAQ3P5Y1_VIGMU</name>